<feature type="chain" id="PRO_5017663158" evidence="2">
    <location>
        <begin position="22"/>
        <end position="134"/>
    </location>
</feature>
<protein>
    <submittedName>
        <fullName evidence="3">Uncharacterized protein</fullName>
    </submittedName>
</protein>
<evidence type="ECO:0000256" key="1">
    <source>
        <dbReference type="SAM" id="MobiDB-lite"/>
    </source>
</evidence>
<evidence type="ECO:0000313" key="4">
    <source>
        <dbReference type="Proteomes" id="UP000256763"/>
    </source>
</evidence>
<dbReference type="Proteomes" id="UP000256763">
    <property type="component" value="Unassembled WGS sequence"/>
</dbReference>
<dbReference type="AlphaFoldDB" id="A0A3E0WQX4"/>
<accession>A0A3E0WQX4</accession>
<evidence type="ECO:0000256" key="2">
    <source>
        <dbReference type="SAM" id="SignalP"/>
    </source>
</evidence>
<evidence type="ECO:0000313" key="3">
    <source>
        <dbReference type="EMBL" id="RFA34375.1"/>
    </source>
</evidence>
<dbReference type="RefSeq" id="WP_116302966.1">
    <property type="nucleotide sequence ID" value="NZ_NFZV01000016.1"/>
</dbReference>
<feature type="compositionally biased region" description="Basic and acidic residues" evidence="1">
    <location>
        <begin position="53"/>
        <end position="64"/>
    </location>
</feature>
<comment type="caution">
    <text evidence="3">The sequence shown here is derived from an EMBL/GenBank/DDBJ whole genome shotgun (WGS) entry which is preliminary data.</text>
</comment>
<organism evidence="3 4">
    <name type="scientific">Alkalilimnicola ehrlichii</name>
    <dbReference type="NCBI Taxonomy" id="351052"/>
    <lineage>
        <taxon>Bacteria</taxon>
        <taxon>Pseudomonadati</taxon>
        <taxon>Pseudomonadota</taxon>
        <taxon>Gammaproteobacteria</taxon>
        <taxon>Chromatiales</taxon>
        <taxon>Ectothiorhodospiraceae</taxon>
        <taxon>Alkalilimnicola</taxon>
    </lineage>
</organism>
<feature type="compositionally biased region" description="Basic and acidic residues" evidence="1">
    <location>
        <begin position="115"/>
        <end position="134"/>
    </location>
</feature>
<sequence length="134" mass="14283">MTRITRVIGLSALLAVFPAWADGLGVTIRVLDDHAGEAEVMRELRLPAASENPGRERAGQRHPNDGGSGYGRKSEQRGVGVHSASGSARDSARERRDEARERQGRPPGQPGTSDSKPDHSGAGRPDHPGGQRPH</sequence>
<keyword evidence="2" id="KW-0732">Signal</keyword>
<keyword evidence="4" id="KW-1185">Reference proteome</keyword>
<gene>
    <name evidence="3" type="ORF">CAL65_15125</name>
</gene>
<feature type="signal peptide" evidence="2">
    <location>
        <begin position="1"/>
        <end position="21"/>
    </location>
</feature>
<dbReference type="EMBL" id="NFZW01000016">
    <property type="protein sequence ID" value="RFA34375.1"/>
    <property type="molecule type" value="Genomic_DNA"/>
</dbReference>
<proteinExistence type="predicted"/>
<feature type="region of interest" description="Disordered" evidence="1">
    <location>
        <begin position="42"/>
        <end position="134"/>
    </location>
</feature>
<feature type="compositionally biased region" description="Basic and acidic residues" evidence="1">
    <location>
        <begin position="90"/>
        <end position="104"/>
    </location>
</feature>
<name>A0A3E0WQX4_9GAMM</name>
<reference evidence="4" key="1">
    <citation type="submission" date="2017-05" db="EMBL/GenBank/DDBJ databases">
        <authorList>
            <person name="Sharma S."/>
            <person name="Sidhu C."/>
            <person name="Pinnaka A.K."/>
        </authorList>
    </citation>
    <scope>NUCLEOTIDE SEQUENCE [LARGE SCALE GENOMIC DNA]</scope>
    <source>
        <strain evidence="4">AK93</strain>
    </source>
</reference>